<organism evidence="3 4">
    <name type="scientific">Diatrype stigma</name>
    <dbReference type="NCBI Taxonomy" id="117547"/>
    <lineage>
        <taxon>Eukaryota</taxon>
        <taxon>Fungi</taxon>
        <taxon>Dikarya</taxon>
        <taxon>Ascomycota</taxon>
        <taxon>Pezizomycotina</taxon>
        <taxon>Sordariomycetes</taxon>
        <taxon>Xylariomycetidae</taxon>
        <taxon>Xylariales</taxon>
        <taxon>Diatrypaceae</taxon>
        <taxon>Diatrype</taxon>
    </lineage>
</organism>
<dbReference type="EMBL" id="JAKJXP020000060">
    <property type="protein sequence ID" value="KAK7750655.1"/>
    <property type="molecule type" value="Genomic_DNA"/>
</dbReference>
<dbReference type="AlphaFoldDB" id="A0AAN9UQX4"/>
<comment type="caution">
    <text evidence="3">The sequence shown here is derived from an EMBL/GenBank/DDBJ whole genome shotgun (WGS) entry which is preliminary data.</text>
</comment>
<evidence type="ECO:0000313" key="4">
    <source>
        <dbReference type="Proteomes" id="UP001320420"/>
    </source>
</evidence>
<protein>
    <recommendedName>
        <fullName evidence="2">Gamma-glutamylcyclotransferase AIG2-like domain-containing protein</fullName>
    </recommendedName>
</protein>
<dbReference type="InterPro" id="IPR036568">
    <property type="entry name" value="GGCT-like_sf"/>
</dbReference>
<evidence type="ECO:0000313" key="3">
    <source>
        <dbReference type="EMBL" id="KAK7750655.1"/>
    </source>
</evidence>
<dbReference type="CDD" id="cd06661">
    <property type="entry name" value="GGCT_like"/>
    <property type="match status" value="1"/>
</dbReference>
<reference evidence="3 4" key="1">
    <citation type="submission" date="2024-02" db="EMBL/GenBank/DDBJ databases">
        <title>De novo assembly and annotation of 12 fungi associated with fruit tree decline syndrome in Ontario, Canada.</title>
        <authorList>
            <person name="Sulman M."/>
            <person name="Ellouze W."/>
            <person name="Ilyukhin E."/>
        </authorList>
    </citation>
    <scope>NUCLEOTIDE SEQUENCE [LARGE SCALE GENOMIC DNA]</scope>
    <source>
        <strain evidence="3 4">M11/M66-122</strain>
    </source>
</reference>
<sequence>MPAPGNPLTRDSDVADNGKHAEADAIDSIVLKKEKVHPLPCNPSSYPAGSEGARKADAINIAVLRLRGYRTDATGAALYELANKVEDNELYEKADEAAAAADDDSDVADEAAATTSKAFSAAINAGLRIAAGVITDAEGGNTEAAAKSSIATDSDSDNDSDIDRNHNLVFEKPLYFFFYGSLQDTSQLRSVCDLESTPLLRRAFIRSWRVMMWGPFPALVPGAPDDVVHGMVWRCDTGRHVMSLCEYESRNYRLEYCDIHLRNWAARWAAAKKRAEKEEKEKKEKKKEKEKQEREWEAEEKHEKKADGVIGAIGGSTRTEELKAEAKADAETSTHDLEMFYTGWPRVEKRRQPSEPQQSGYTGPNFDIGPIRSRSSSETSKLRFDVKPTHACSVQEPKQEKDEATNNALSGPGGAGRGSETEKSEADFEIIRNGRVFVHAGAPELLKEGSFDLETWRDLRHIF</sequence>
<feature type="domain" description="Gamma-glutamylcyclotransferase AIG2-like" evidence="2">
    <location>
        <begin position="176"/>
        <end position="264"/>
    </location>
</feature>
<dbReference type="Proteomes" id="UP001320420">
    <property type="component" value="Unassembled WGS sequence"/>
</dbReference>
<dbReference type="InterPro" id="IPR013024">
    <property type="entry name" value="GGCT-like"/>
</dbReference>
<keyword evidence="4" id="KW-1185">Reference proteome</keyword>
<dbReference type="SUPFAM" id="SSF110857">
    <property type="entry name" value="Gamma-glutamyl cyclotransferase-like"/>
    <property type="match status" value="1"/>
</dbReference>
<evidence type="ECO:0000256" key="1">
    <source>
        <dbReference type="SAM" id="MobiDB-lite"/>
    </source>
</evidence>
<feature type="compositionally biased region" description="Basic and acidic residues" evidence="1">
    <location>
        <begin position="318"/>
        <end position="338"/>
    </location>
</feature>
<feature type="region of interest" description="Disordered" evidence="1">
    <location>
        <begin position="1"/>
        <end position="20"/>
    </location>
</feature>
<dbReference type="Pfam" id="PF06094">
    <property type="entry name" value="GGACT"/>
    <property type="match status" value="1"/>
</dbReference>
<feature type="region of interest" description="Disordered" evidence="1">
    <location>
        <begin position="277"/>
        <end position="426"/>
    </location>
</feature>
<name>A0AAN9UQX4_9PEZI</name>
<dbReference type="Gene3D" id="3.10.490.10">
    <property type="entry name" value="Gamma-glutamyl cyclotransferase-like"/>
    <property type="match status" value="1"/>
</dbReference>
<evidence type="ECO:0000259" key="2">
    <source>
        <dbReference type="Pfam" id="PF06094"/>
    </source>
</evidence>
<accession>A0AAN9UQX4</accession>
<feature type="compositionally biased region" description="Basic and acidic residues" evidence="1">
    <location>
        <begin position="10"/>
        <end position="20"/>
    </location>
</feature>
<feature type="compositionally biased region" description="Basic and acidic residues" evidence="1">
    <location>
        <begin position="277"/>
        <end position="307"/>
    </location>
</feature>
<gene>
    <name evidence="3" type="ORF">SLS62_007355</name>
</gene>
<proteinExistence type="predicted"/>
<dbReference type="InterPro" id="IPR009288">
    <property type="entry name" value="AIG2-like_dom"/>
</dbReference>